<reference evidence="2 3" key="1">
    <citation type="submission" date="2018-08" db="EMBL/GenBank/DDBJ databases">
        <title>Draft genome sequence of Psychrilyobacter sp. strain SD5 isolated from Black Sea water.</title>
        <authorList>
            <person name="Yadav S."/>
            <person name="Villanueva L."/>
            <person name="Damste J.S.S."/>
        </authorList>
    </citation>
    <scope>NUCLEOTIDE SEQUENCE [LARGE SCALE GENOMIC DNA]</scope>
    <source>
        <strain evidence="2 3">SD5</strain>
    </source>
</reference>
<gene>
    <name evidence="2" type="ORF">DYH56_05135</name>
</gene>
<feature type="region of interest" description="Disordered" evidence="1">
    <location>
        <begin position="126"/>
        <end position="173"/>
    </location>
</feature>
<name>A0ABX9KJB5_9FUSO</name>
<dbReference type="Proteomes" id="UP000263486">
    <property type="component" value="Unassembled WGS sequence"/>
</dbReference>
<feature type="compositionally biased region" description="Basic and acidic residues" evidence="1">
    <location>
        <begin position="160"/>
        <end position="172"/>
    </location>
</feature>
<dbReference type="EMBL" id="QUAJ01000006">
    <property type="protein sequence ID" value="REI42106.1"/>
    <property type="molecule type" value="Genomic_DNA"/>
</dbReference>
<evidence type="ECO:0000313" key="3">
    <source>
        <dbReference type="Proteomes" id="UP000263486"/>
    </source>
</evidence>
<comment type="caution">
    <text evidence="2">The sequence shown here is derived from an EMBL/GenBank/DDBJ whole genome shotgun (WGS) entry which is preliminary data.</text>
</comment>
<proteinExistence type="predicted"/>
<sequence length="319" mass="36687">MRDYIFNFRQDVALEMKEKYKLSLEDLILIRRIADFTLSEKSIEIVIESKTYHWVNYETIQQDFPLLYKDVKALKNRIHNMSKKGLLESKSHIVRGSEIAESEFTTVGVFSVLRLSKEAKQLFNNNTPTPLAKNKSTPILKKGDSQLKNGLTKNTKKGIPRKEKSSSIEEAKSATASDETFFKNLKELLSEGNMKNINPNTLKNIKEHSNESIDDVKKAISLMKLKNKPMTPQVLVAILRDKDYLIVQSVDPKTVTKADKLAHMLEITFQDEINDLCNQIAKSFGYEEYNNLSKSDENIVNIELERILCNRYNKLHRGN</sequence>
<keyword evidence="3" id="KW-1185">Reference proteome</keyword>
<evidence type="ECO:0000256" key="1">
    <source>
        <dbReference type="SAM" id="MobiDB-lite"/>
    </source>
</evidence>
<organism evidence="2 3">
    <name type="scientific">Psychrilyobacter piezotolerans</name>
    <dbReference type="NCBI Taxonomy" id="2293438"/>
    <lineage>
        <taxon>Bacteria</taxon>
        <taxon>Fusobacteriati</taxon>
        <taxon>Fusobacteriota</taxon>
        <taxon>Fusobacteriia</taxon>
        <taxon>Fusobacteriales</taxon>
        <taxon>Fusobacteriaceae</taxon>
        <taxon>Psychrilyobacter</taxon>
    </lineage>
</organism>
<dbReference type="RefSeq" id="WP_114641790.1">
    <property type="nucleotide sequence ID" value="NZ_JAACIO010000007.1"/>
</dbReference>
<protein>
    <submittedName>
        <fullName evidence="2">Uncharacterized protein</fullName>
    </submittedName>
</protein>
<evidence type="ECO:0000313" key="2">
    <source>
        <dbReference type="EMBL" id="REI42106.1"/>
    </source>
</evidence>
<accession>A0ABX9KJB5</accession>
<feature type="compositionally biased region" description="Polar residues" evidence="1">
    <location>
        <begin position="126"/>
        <end position="137"/>
    </location>
</feature>